<dbReference type="GO" id="GO:0004622">
    <property type="term" value="F:phosphatidylcholine lysophospholipase activity"/>
    <property type="evidence" value="ECO:0007669"/>
    <property type="project" value="TreeGrafter"/>
</dbReference>
<name>A0A9X2FF94_9BACT</name>
<feature type="domain" description="SGNH hydrolase-type esterase" evidence="1">
    <location>
        <begin position="38"/>
        <end position="219"/>
    </location>
</feature>
<dbReference type="RefSeq" id="WP_252855236.1">
    <property type="nucleotide sequence ID" value="NZ_JAMXLR010000089.1"/>
</dbReference>
<comment type="caution">
    <text evidence="2">The sequence shown here is derived from an EMBL/GenBank/DDBJ whole genome shotgun (WGS) entry which is preliminary data.</text>
</comment>
<dbReference type="PANTHER" id="PTHR30383">
    <property type="entry name" value="THIOESTERASE 1/PROTEASE 1/LYSOPHOSPHOLIPASE L1"/>
    <property type="match status" value="1"/>
</dbReference>
<dbReference type="Gene3D" id="1.10.1330.10">
    <property type="entry name" value="Dockerin domain"/>
    <property type="match status" value="1"/>
</dbReference>
<dbReference type="InterPro" id="IPR036514">
    <property type="entry name" value="SGNH_hydro_sf"/>
</dbReference>
<dbReference type="EMBL" id="JAMXLR010000089">
    <property type="protein sequence ID" value="MCO6047123.1"/>
    <property type="molecule type" value="Genomic_DNA"/>
</dbReference>
<evidence type="ECO:0000313" key="3">
    <source>
        <dbReference type="Proteomes" id="UP001155241"/>
    </source>
</evidence>
<dbReference type="InterPro" id="IPR036439">
    <property type="entry name" value="Dockerin_dom_sf"/>
</dbReference>
<reference evidence="2" key="1">
    <citation type="submission" date="2022-06" db="EMBL/GenBank/DDBJ databases">
        <title>Aeoliella straminimaris, a novel planctomycete from sediments.</title>
        <authorList>
            <person name="Vitorino I.R."/>
            <person name="Lage O.M."/>
        </authorList>
    </citation>
    <scope>NUCLEOTIDE SEQUENCE</scope>
    <source>
        <strain evidence="2">ICT_H6.2</strain>
    </source>
</reference>
<dbReference type="SUPFAM" id="SSF63446">
    <property type="entry name" value="Type I dockerin domain"/>
    <property type="match status" value="1"/>
</dbReference>
<dbReference type="InterPro" id="IPR013830">
    <property type="entry name" value="SGNH_hydro"/>
</dbReference>
<dbReference type="InterPro" id="IPR018247">
    <property type="entry name" value="EF_Hand_1_Ca_BS"/>
</dbReference>
<dbReference type="AlphaFoldDB" id="A0A9X2FF94"/>
<gene>
    <name evidence="2" type="ORF">NG895_24765</name>
</gene>
<proteinExistence type="predicted"/>
<dbReference type="Gene3D" id="3.40.50.1110">
    <property type="entry name" value="SGNH hydrolase"/>
    <property type="match status" value="1"/>
</dbReference>
<dbReference type="SUPFAM" id="SSF52266">
    <property type="entry name" value="SGNH hydrolase"/>
    <property type="match status" value="1"/>
</dbReference>
<dbReference type="Pfam" id="PF13472">
    <property type="entry name" value="Lipase_GDSL_2"/>
    <property type="match status" value="1"/>
</dbReference>
<organism evidence="2 3">
    <name type="scientific">Aeoliella straminimaris</name>
    <dbReference type="NCBI Taxonomy" id="2954799"/>
    <lineage>
        <taxon>Bacteria</taxon>
        <taxon>Pseudomonadati</taxon>
        <taxon>Planctomycetota</taxon>
        <taxon>Planctomycetia</taxon>
        <taxon>Pirellulales</taxon>
        <taxon>Lacipirellulaceae</taxon>
        <taxon>Aeoliella</taxon>
    </lineage>
</organism>
<evidence type="ECO:0000259" key="1">
    <source>
        <dbReference type="Pfam" id="PF13472"/>
    </source>
</evidence>
<dbReference type="PROSITE" id="PS00018">
    <property type="entry name" value="EF_HAND_1"/>
    <property type="match status" value="1"/>
</dbReference>
<dbReference type="GO" id="GO:0000272">
    <property type="term" value="P:polysaccharide catabolic process"/>
    <property type="evidence" value="ECO:0007669"/>
    <property type="project" value="InterPro"/>
</dbReference>
<sequence>MQTGGRALGQTPRTGKPTATSWLIQQLDDGQPQTIVVYGTSLTAGGAWVHQLSSELNARYPGQITWVNAALSGKASASGLAELDRRVLSKQPDAVFIEFAMNDAFTEYPAGNIDEDITVEMARSNLQEMIARIKQQNAASQIVLQTMNPSWDAPNGNQSGTKRPALPDYYQMYRDVAAEQNLLLIDNFPVWKKLQANQPAEFSQRVSDGTHPDATGYARLVTPAVLDGLGGENGLVLLVDVQSGRTVLHNQSDDSLEIISYTINSPAAALKTSWSSMADQQLDGWHEANPAASHLSELNPTGSGSLAVDERFDLGAAWSPSGALDLSFNYQTFDGVQHSGLVVYTTGVDERLTIAGDSNSDGVVDLADYTVWRNTLGATVTVGTGADGDASGVIDAGDYTAWKANFAASYSDAAAIGDGSYQSLPEPNAVALALGALMFATAWPLWQQRW</sequence>
<protein>
    <submittedName>
        <fullName evidence="2">GDSL-type esterase/lipase family protein</fullName>
    </submittedName>
</protein>
<evidence type="ECO:0000313" key="2">
    <source>
        <dbReference type="EMBL" id="MCO6047123.1"/>
    </source>
</evidence>
<accession>A0A9X2FF94</accession>
<dbReference type="PANTHER" id="PTHR30383:SF5">
    <property type="entry name" value="SGNH HYDROLASE-TYPE ESTERASE DOMAIN-CONTAINING PROTEIN"/>
    <property type="match status" value="1"/>
</dbReference>
<keyword evidence="3" id="KW-1185">Reference proteome</keyword>
<dbReference type="InterPro" id="IPR051532">
    <property type="entry name" value="Ester_Hydrolysis_Enzymes"/>
</dbReference>
<dbReference type="Proteomes" id="UP001155241">
    <property type="component" value="Unassembled WGS sequence"/>
</dbReference>